<proteinExistence type="predicted"/>
<organism evidence="1 2">
    <name type="scientific">Clunio marinus</name>
    <dbReference type="NCBI Taxonomy" id="568069"/>
    <lineage>
        <taxon>Eukaryota</taxon>
        <taxon>Metazoa</taxon>
        <taxon>Ecdysozoa</taxon>
        <taxon>Arthropoda</taxon>
        <taxon>Hexapoda</taxon>
        <taxon>Insecta</taxon>
        <taxon>Pterygota</taxon>
        <taxon>Neoptera</taxon>
        <taxon>Endopterygota</taxon>
        <taxon>Diptera</taxon>
        <taxon>Nematocera</taxon>
        <taxon>Chironomoidea</taxon>
        <taxon>Chironomidae</taxon>
        <taxon>Clunio</taxon>
    </lineage>
</organism>
<dbReference type="InterPro" id="IPR036691">
    <property type="entry name" value="Endo/exonu/phosph_ase_sf"/>
</dbReference>
<name>A0A1J1ICN1_9DIPT</name>
<keyword evidence="2" id="KW-1185">Reference proteome</keyword>
<sequence>MAHGIKKILIDKNDDLECNNNQHNTNNTNKMALNSLLLDNCCVSSSNQTLMNQKNSSTTTNALVATHQLLPPTQSTTTLMNNSNKLSLNCGGASMSTIASSATKKAQIKKSSIWYTNAQSLYSNLNLIRCFMLENEPKIMLLSETRTISDMDDQELSIQGYKLFRCDALNRHTGGVAIYLQESIDAYIVNEYKENHIWALCIKIIKGYINDSFCVIYRGHQSNIIQFSEFLDNFLEEIIDKADHLHVVGDFNIDLLKDKNAKKVIKITKQYNLTQLKKKFVIGVDIRKID</sequence>
<dbReference type="SUPFAM" id="SSF56219">
    <property type="entry name" value="DNase I-like"/>
    <property type="match status" value="1"/>
</dbReference>
<dbReference type="PANTHER" id="PTHR33776">
    <property type="entry name" value="ENDO/EXONUCLEASE/PHOSPHATASE DOMAIN-CONTAINING PROTEIN"/>
    <property type="match status" value="1"/>
</dbReference>
<evidence type="ECO:0000313" key="2">
    <source>
        <dbReference type="Proteomes" id="UP000183832"/>
    </source>
</evidence>
<protein>
    <submittedName>
        <fullName evidence="1">CLUMA_CG011361, isoform A</fullName>
    </submittedName>
</protein>
<dbReference type="STRING" id="568069.A0A1J1ICN1"/>
<reference evidence="1 2" key="1">
    <citation type="submission" date="2015-04" db="EMBL/GenBank/DDBJ databases">
        <authorList>
            <person name="Syromyatnikov M.Y."/>
            <person name="Popov V.N."/>
        </authorList>
    </citation>
    <scope>NUCLEOTIDE SEQUENCE [LARGE SCALE GENOMIC DNA]</scope>
</reference>
<dbReference type="Proteomes" id="UP000183832">
    <property type="component" value="Unassembled WGS sequence"/>
</dbReference>
<gene>
    <name evidence="1" type="ORF">CLUMA_CG011361</name>
</gene>
<dbReference type="PANTHER" id="PTHR33776:SF4">
    <property type="entry name" value="ENDONUCLEASE_EXONUCLEASE_PHOSPHATASE DOMAIN-CONTAINING PROTEIN"/>
    <property type="match status" value="1"/>
</dbReference>
<dbReference type="OrthoDB" id="416454at2759"/>
<evidence type="ECO:0000313" key="1">
    <source>
        <dbReference type="EMBL" id="CRK97992.1"/>
    </source>
</evidence>
<dbReference type="EMBL" id="CVRI01000047">
    <property type="protein sequence ID" value="CRK97992.1"/>
    <property type="molecule type" value="Genomic_DNA"/>
</dbReference>
<dbReference type="AlphaFoldDB" id="A0A1J1ICN1"/>
<accession>A0A1J1ICN1</accession>
<dbReference type="Gene3D" id="3.60.10.10">
    <property type="entry name" value="Endonuclease/exonuclease/phosphatase"/>
    <property type="match status" value="1"/>
</dbReference>